<evidence type="ECO:0000256" key="3">
    <source>
        <dbReference type="ARBA" id="ARBA00023015"/>
    </source>
</evidence>
<dbReference type="Gene3D" id="1.10.8.60">
    <property type="match status" value="1"/>
</dbReference>
<dbReference type="Pfam" id="PF02954">
    <property type="entry name" value="HTH_8"/>
    <property type="match status" value="1"/>
</dbReference>
<dbReference type="PROSITE" id="PS50045">
    <property type="entry name" value="SIGMA54_INTERACT_4"/>
    <property type="match status" value="1"/>
</dbReference>
<dbReference type="InterPro" id="IPR058031">
    <property type="entry name" value="AAA_lid_NorR"/>
</dbReference>
<dbReference type="Pfam" id="PF25601">
    <property type="entry name" value="AAA_lid_14"/>
    <property type="match status" value="1"/>
</dbReference>
<protein>
    <submittedName>
        <fullName evidence="8">Sigma-54-dependent Fis family transcriptional regulator</fullName>
    </submittedName>
</protein>
<keyword evidence="1" id="KW-0547">Nucleotide-binding</keyword>
<comment type="caution">
    <text evidence="8">The sequence shown here is derived from an EMBL/GenBank/DDBJ whole genome shotgun (WGS) entry which is preliminary data.</text>
</comment>
<name>A0ABQ5MGK5_9FLAO</name>
<feature type="modified residue" description="4-aspartylphosphate" evidence="5">
    <location>
        <position position="56"/>
    </location>
</feature>
<evidence type="ECO:0000259" key="7">
    <source>
        <dbReference type="PROSITE" id="PS50110"/>
    </source>
</evidence>
<dbReference type="Proteomes" id="UP001143543">
    <property type="component" value="Unassembled WGS sequence"/>
</dbReference>
<evidence type="ECO:0000259" key="6">
    <source>
        <dbReference type="PROSITE" id="PS50045"/>
    </source>
</evidence>
<evidence type="ECO:0000256" key="2">
    <source>
        <dbReference type="ARBA" id="ARBA00022840"/>
    </source>
</evidence>
<proteinExistence type="predicted"/>
<dbReference type="InterPro" id="IPR009057">
    <property type="entry name" value="Homeodomain-like_sf"/>
</dbReference>
<dbReference type="Gene3D" id="1.10.10.60">
    <property type="entry name" value="Homeodomain-like"/>
    <property type="match status" value="1"/>
</dbReference>
<dbReference type="CDD" id="cd00156">
    <property type="entry name" value="REC"/>
    <property type="match status" value="1"/>
</dbReference>
<dbReference type="SUPFAM" id="SSF52172">
    <property type="entry name" value="CheY-like"/>
    <property type="match status" value="1"/>
</dbReference>
<feature type="domain" description="Response regulatory" evidence="7">
    <location>
        <begin position="7"/>
        <end position="126"/>
    </location>
</feature>
<gene>
    <name evidence="8" type="ORF">Y10_08880</name>
</gene>
<dbReference type="Gene3D" id="3.40.50.2300">
    <property type="match status" value="1"/>
</dbReference>
<dbReference type="EMBL" id="BRVO01000001">
    <property type="protein sequence ID" value="GLB48520.1"/>
    <property type="molecule type" value="Genomic_DNA"/>
</dbReference>
<evidence type="ECO:0000313" key="8">
    <source>
        <dbReference type="EMBL" id="GLB48520.1"/>
    </source>
</evidence>
<dbReference type="PANTHER" id="PTHR32071">
    <property type="entry name" value="TRANSCRIPTIONAL REGULATORY PROTEIN"/>
    <property type="match status" value="1"/>
</dbReference>
<keyword evidence="4" id="KW-0804">Transcription</keyword>
<dbReference type="Pfam" id="PF00072">
    <property type="entry name" value="Response_reg"/>
    <property type="match status" value="1"/>
</dbReference>
<dbReference type="InterPro" id="IPR025943">
    <property type="entry name" value="Sigma_54_int_dom_ATP-bd_2"/>
</dbReference>
<dbReference type="InterPro" id="IPR002078">
    <property type="entry name" value="Sigma_54_int"/>
</dbReference>
<reference evidence="8" key="1">
    <citation type="submission" date="2022-07" db="EMBL/GenBank/DDBJ databases">
        <title>Taxonomy of Novel Oxalotrophic and Methylotrophic Bacteria.</title>
        <authorList>
            <person name="Sahin N."/>
            <person name="Tani A."/>
        </authorList>
    </citation>
    <scope>NUCLEOTIDE SEQUENCE</scope>
    <source>
        <strain evidence="8">Y10</strain>
    </source>
</reference>
<dbReference type="Gene3D" id="3.40.50.300">
    <property type="entry name" value="P-loop containing nucleotide triphosphate hydrolases"/>
    <property type="match status" value="1"/>
</dbReference>
<evidence type="ECO:0000256" key="4">
    <source>
        <dbReference type="ARBA" id="ARBA00023163"/>
    </source>
</evidence>
<dbReference type="PROSITE" id="PS50110">
    <property type="entry name" value="RESPONSE_REGULATORY"/>
    <property type="match status" value="1"/>
</dbReference>
<dbReference type="RefSeq" id="WP_281764156.1">
    <property type="nucleotide sequence ID" value="NZ_BRVO01000001.1"/>
</dbReference>
<dbReference type="Pfam" id="PF00158">
    <property type="entry name" value="Sigma54_activat"/>
    <property type="match status" value="1"/>
</dbReference>
<dbReference type="CDD" id="cd00009">
    <property type="entry name" value="AAA"/>
    <property type="match status" value="1"/>
</dbReference>
<dbReference type="SMART" id="SM00448">
    <property type="entry name" value="REC"/>
    <property type="match status" value="1"/>
</dbReference>
<dbReference type="SUPFAM" id="SSF46689">
    <property type="entry name" value="Homeodomain-like"/>
    <property type="match status" value="1"/>
</dbReference>
<keyword evidence="5" id="KW-0597">Phosphoprotein</keyword>
<dbReference type="InterPro" id="IPR002197">
    <property type="entry name" value="HTH_Fis"/>
</dbReference>
<sequence length="448" mass="51004">MKKTDATILIIDDQEDILFALKMLLKKSYERVFTLNNPKKVVNMLAENTIDVVLLDMNYRIGFEDGREGLYFLKEIKKLSPNTSIILMTAFGKVETAVEGLKLGAFDYILKPWDNTKLQDIIKDAVRESRKQKKLPKAATITPRYFIGESKEIQKAYTLAKKVAKTDANVLILGANGTGKMVMAQYIHEQSTRNTAPFVHVDLGSLNEHIFESELFGYAKGAFTDAKVDTPGRFEAAQGGTIFLDEIGNVPLHLQSKLLQVIQSKTVIRLGESKPRPVDVRIVSATNANLKLEVSSKQFRQDLYYRINTMEIQLPELKDRREDIIPLAEFLLENMRAKYEHPEAVFNNTAKEHMQNYSWNGNIREMQNRIERAIILCENNTITIDDLDLDDVPIEETVLPQADLSEIEKIAIERALAKNDYNISRTAEELGLSRGALYRRIEKYGIEN</sequence>
<keyword evidence="9" id="KW-1185">Reference proteome</keyword>
<dbReference type="PROSITE" id="PS00676">
    <property type="entry name" value="SIGMA54_INTERACT_2"/>
    <property type="match status" value="1"/>
</dbReference>
<dbReference type="SUPFAM" id="SSF52540">
    <property type="entry name" value="P-loop containing nucleoside triphosphate hydrolases"/>
    <property type="match status" value="1"/>
</dbReference>
<dbReference type="InterPro" id="IPR011006">
    <property type="entry name" value="CheY-like_superfamily"/>
</dbReference>
<evidence type="ECO:0000256" key="1">
    <source>
        <dbReference type="ARBA" id="ARBA00022741"/>
    </source>
</evidence>
<keyword evidence="2" id="KW-0067">ATP-binding</keyword>
<feature type="domain" description="Sigma-54 factor interaction" evidence="6">
    <location>
        <begin position="146"/>
        <end position="375"/>
    </location>
</feature>
<evidence type="ECO:0000313" key="9">
    <source>
        <dbReference type="Proteomes" id="UP001143543"/>
    </source>
</evidence>
<dbReference type="PRINTS" id="PR01590">
    <property type="entry name" value="HTHFIS"/>
</dbReference>
<evidence type="ECO:0000256" key="5">
    <source>
        <dbReference type="PROSITE-ProRule" id="PRU00169"/>
    </source>
</evidence>
<accession>A0ABQ5MGK5</accession>
<dbReference type="PANTHER" id="PTHR32071:SF113">
    <property type="entry name" value="ALGINATE BIOSYNTHESIS TRANSCRIPTIONAL REGULATORY PROTEIN ALGB"/>
    <property type="match status" value="1"/>
</dbReference>
<organism evidence="8 9">
    <name type="scientific">Neptunitalea lumnitzerae</name>
    <dbReference type="NCBI Taxonomy" id="2965509"/>
    <lineage>
        <taxon>Bacteria</taxon>
        <taxon>Pseudomonadati</taxon>
        <taxon>Bacteroidota</taxon>
        <taxon>Flavobacteriia</taxon>
        <taxon>Flavobacteriales</taxon>
        <taxon>Flavobacteriaceae</taxon>
        <taxon>Neptunitalea</taxon>
    </lineage>
</organism>
<dbReference type="InterPro" id="IPR001789">
    <property type="entry name" value="Sig_transdc_resp-reg_receiver"/>
</dbReference>
<dbReference type="InterPro" id="IPR027417">
    <property type="entry name" value="P-loop_NTPase"/>
</dbReference>
<keyword evidence="3" id="KW-0805">Transcription regulation</keyword>